<feature type="region of interest" description="Disordered" evidence="1">
    <location>
        <begin position="138"/>
        <end position="195"/>
    </location>
</feature>
<dbReference type="RefSeq" id="WP_204297091.1">
    <property type="nucleotide sequence ID" value="NZ_BAAAGQ010000042.1"/>
</dbReference>
<comment type="caution">
    <text evidence="2">The sequence shown here is derived from an EMBL/GenBank/DDBJ whole genome shotgun (WGS) entry which is preliminary data.</text>
</comment>
<sequence>MSAPRRAVRPRPRRRLTLGARTARRAGWLDPRRRPGRRFRGYPFGITPIRRPTLRRLPTGRFRVTVDVGGHPDRHGSSFQRFHRVRSMTVIRIRRAGPGGRPPVVARDPAPSTDAVPGAFALFGVRADLGAHLHSVRRGPTFGMPAEPLPPGDAGRDGRTNSPRPGGDGRESGRRVQRTPMESRAGFGRVMRWLR</sequence>
<accession>A0ABQ3WKQ2</accession>
<evidence type="ECO:0000313" key="2">
    <source>
        <dbReference type="EMBL" id="GID46826.1"/>
    </source>
</evidence>
<protein>
    <submittedName>
        <fullName evidence="2">Uncharacterized protein</fullName>
    </submittedName>
</protein>
<reference evidence="2" key="1">
    <citation type="submission" date="2021-01" db="EMBL/GenBank/DDBJ databases">
        <title>Whole genome shotgun sequence of Actinoplanes capillaceus NBRC 16408.</title>
        <authorList>
            <person name="Komaki H."/>
            <person name="Tamura T."/>
        </authorList>
    </citation>
    <scope>NUCLEOTIDE SEQUENCE [LARGE SCALE GENOMIC DNA]</scope>
    <source>
        <strain evidence="2">NBRC 16408</strain>
    </source>
</reference>
<dbReference type="EMBL" id="BOMF01000080">
    <property type="protein sequence ID" value="GID46826.1"/>
    <property type="molecule type" value="Genomic_DNA"/>
</dbReference>
<proteinExistence type="predicted"/>
<name>A0ABQ3WKQ2_9ACTN</name>
<evidence type="ECO:0000256" key="1">
    <source>
        <dbReference type="SAM" id="MobiDB-lite"/>
    </source>
</evidence>
<gene>
    <name evidence="2" type="ORF">Aca07nite_41010</name>
</gene>
<organism evidence="2">
    <name type="scientific">Actinoplanes campanulatus</name>
    <dbReference type="NCBI Taxonomy" id="113559"/>
    <lineage>
        <taxon>Bacteria</taxon>
        <taxon>Bacillati</taxon>
        <taxon>Actinomycetota</taxon>
        <taxon>Actinomycetes</taxon>
        <taxon>Micromonosporales</taxon>
        <taxon>Micromonosporaceae</taxon>
        <taxon>Actinoplanes</taxon>
    </lineage>
</organism>